<gene>
    <name evidence="1" type="ORF">S01H4_23951</name>
</gene>
<dbReference type="EMBL" id="BART01011189">
    <property type="protein sequence ID" value="GAG81865.1"/>
    <property type="molecule type" value="Genomic_DNA"/>
</dbReference>
<evidence type="ECO:0000313" key="1">
    <source>
        <dbReference type="EMBL" id="GAG81865.1"/>
    </source>
</evidence>
<organism evidence="1">
    <name type="scientific">marine sediment metagenome</name>
    <dbReference type="NCBI Taxonomy" id="412755"/>
    <lineage>
        <taxon>unclassified sequences</taxon>
        <taxon>metagenomes</taxon>
        <taxon>ecological metagenomes</taxon>
    </lineage>
</organism>
<name>X1AGZ5_9ZZZZ</name>
<reference evidence="1" key="1">
    <citation type="journal article" date="2014" name="Front. Microbiol.">
        <title>High frequency of phylogenetically diverse reductive dehalogenase-homologous genes in deep subseafloor sedimentary metagenomes.</title>
        <authorList>
            <person name="Kawai M."/>
            <person name="Futagami T."/>
            <person name="Toyoda A."/>
            <person name="Takaki Y."/>
            <person name="Nishi S."/>
            <person name="Hori S."/>
            <person name="Arai W."/>
            <person name="Tsubouchi T."/>
            <person name="Morono Y."/>
            <person name="Uchiyama I."/>
            <person name="Ito T."/>
            <person name="Fujiyama A."/>
            <person name="Inagaki F."/>
            <person name="Takami H."/>
        </authorList>
    </citation>
    <scope>NUCLEOTIDE SEQUENCE</scope>
    <source>
        <strain evidence="1">Expedition CK06-06</strain>
    </source>
</reference>
<dbReference type="AlphaFoldDB" id="X1AGZ5"/>
<comment type="caution">
    <text evidence="1">The sequence shown here is derived from an EMBL/GenBank/DDBJ whole genome shotgun (WGS) entry which is preliminary data.</text>
</comment>
<sequence length="305" mass="32536">NTAQQHRHVDECDSITSWSVLNVDTVNLETTTNHVFGTLALEFDKINGAADSVIAGIQKTLSSISFSPYEKGGGFFLTNYYISDITNIAYAFLRLGTDSSNYNEWRIGVDNLSDGWNAVKYSIASPDVIQGDGWNSAAVTYVAVGVIFLLQNNELENIGIDHVSVNTGLLTSADITATVTSEVSSPNINLHKVGNKVVDKGAGDVGTGTQRITIAGDDVNLAAIKSAVKFSGAAYSLSKASTDTATLIEASAKLCRDVVIRNSHASYEVLLGNDSTPEFELGPKQPLGFTKIDLNTLYLKSKDAG</sequence>
<accession>X1AGZ5</accession>
<feature type="non-terminal residue" evidence="1">
    <location>
        <position position="1"/>
    </location>
</feature>
<proteinExistence type="predicted"/>
<protein>
    <submittedName>
        <fullName evidence="1">Uncharacterized protein</fullName>
    </submittedName>
</protein>
<feature type="non-terminal residue" evidence="1">
    <location>
        <position position="305"/>
    </location>
</feature>